<evidence type="ECO:0000256" key="7">
    <source>
        <dbReference type="ARBA" id="ARBA00022833"/>
    </source>
</evidence>
<evidence type="ECO:0000256" key="3">
    <source>
        <dbReference type="ARBA" id="ARBA00022723"/>
    </source>
</evidence>
<dbReference type="Pfam" id="PF18074">
    <property type="entry name" value="PriA_C"/>
    <property type="match status" value="1"/>
</dbReference>
<dbReference type="PROSITE" id="PS51192">
    <property type="entry name" value="HELICASE_ATP_BIND_1"/>
    <property type="match status" value="1"/>
</dbReference>
<dbReference type="GO" id="GO:0043138">
    <property type="term" value="F:3'-5' DNA helicase activity"/>
    <property type="evidence" value="ECO:0007669"/>
    <property type="project" value="UniProtKB-EC"/>
</dbReference>
<evidence type="ECO:0000259" key="13">
    <source>
        <dbReference type="PROSITE" id="PS51192"/>
    </source>
</evidence>
<feature type="binding site" evidence="12">
    <location>
        <position position="563"/>
    </location>
    <ligand>
        <name>Zn(2+)</name>
        <dbReference type="ChEBI" id="CHEBI:29105"/>
        <label>2</label>
    </ligand>
</feature>
<dbReference type="GO" id="GO:0016887">
    <property type="term" value="F:ATP hydrolysis activity"/>
    <property type="evidence" value="ECO:0007669"/>
    <property type="project" value="RHEA"/>
</dbReference>
<dbReference type="GO" id="GO:0006270">
    <property type="term" value="P:DNA replication initiation"/>
    <property type="evidence" value="ECO:0007669"/>
    <property type="project" value="TreeGrafter"/>
</dbReference>
<dbReference type="Gene3D" id="3.40.50.300">
    <property type="entry name" value="P-loop containing nucleotide triphosphate hydrolases"/>
    <property type="match status" value="2"/>
</dbReference>
<dbReference type="InterPro" id="IPR027417">
    <property type="entry name" value="P-loop_NTPase"/>
</dbReference>
<feature type="binding site" evidence="12">
    <location>
        <position position="576"/>
    </location>
    <ligand>
        <name>Zn(2+)</name>
        <dbReference type="ChEBI" id="CHEBI:29105"/>
        <label>1</label>
    </ligand>
</feature>
<dbReference type="GO" id="GO:0008270">
    <property type="term" value="F:zinc ion binding"/>
    <property type="evidence" value="ECO:0007669"/>
    <property type="project" value="UniProtKB-UniRule"/>
</dbReference>
<evidence type="ECO:0000256" key="10">
    <source>
        <dbReference type="ARBA" id="ARBA00023235"/>
    </source>
</evidence>
<feature type="binding site" evidence="12">
    <location>
        <position position="542"/>
    </location>
    <ligand>
        <name>Zn(2+)</name>
        <dbReference type="ChEBI" id="CHEBI:29105"/>
        <label>2</label>
    </ligand>
</feature>
<dbReference type="CDD" id="cd17929">
    <property type="entry name" value="DEXHc_priA"/>
    <property type="match status" value="1"/>
</dbReference>
<evidence type="ECO:0000256" key="2">
    <source>
        <dbReference type="ARBA" id="ARBA00022705"/>
    </source>
</evidence>
<dbReference type="SUPFAM" id="SSF52540">
    <property type="entry name" value="P-loop containing nucleoside triphosphate hydrolases"/>
    <property type="match status" value="1"/>
</dbReference>
<dbReference type="GO" id="GO:1990077">
    <property type="term" value="C:primosome complex"/>
    <property type="evidence" value="ECO:0007669"/>
    <property type="project" value="UniProtKB-UniRule"/>
</dbReference>
<keyword evidence="5 12" id="KW-0378">Hydrolase</keyword>
<keyword evidence="3 12" id="KW-0479">Metal-binding</keyword>
<dbReference type="Pfam" id="PF00270">
    <property type="entry name" value="DEAD"/>
    <property type="match status" value="1"/>
</dbReference>
<keyword evidence="8 12" id="KW-0067">ATP-binding</keyword>
<evidence type="ECO:0000256" key="11">
    <source>
        <dbReference type="ARBA" id="ARBA00048988"/>
    </source>
</evidence>
<dbReference type="PANTHER" id="PTHR30580:SF0">
    <property type="entry name" value="PRIMOSOMAL PROTEIN N"/>
    <property type="match status" value="1"/>
</dbReference>
<keyword evidence="7 12" id="KW-0862">Zinc</keyword>
<dbReference type="InterPro" id="IPR001650">
    <property type="entry name" value="Helicase_C-like"/>
</dbReference>
<keyword evidence="2 12" id="KW-0235">DNA replication</keyword>
<comment type="similarity">
    <text evidence="12">Belongs to the helicase family. PriA subfamily.</text>
</comment>
<dbReference type="Pfam" id="PF18319">
    <property type="entry name" value="Zn_ribbon_PriA"/>
    <property type="match status" value="1"/>
</dbReference>
<dbReference type="GO" id="GO:0003677">
    <property type="term" value="F:DNA binding"/>
    <property type="evidence" value="ECO:0007669"/>
    <property type="project" value="UniProtKB-UniRule"/>
</dbReference>
<dbReference type="PANTHER" id="PTHR30580">
    <property type="entry name" value="PRIMOSOMAL PROTEIN N"/>
    <property type="match status" value="1"/>
</dbReference>
<dbReference type="FunFam" id="3.40.50.300:FF:000489">
    <property type="entry name" value="Primosome assembly protein PriA"/>
    <property type="match status" value="1"/>
</dbReference>
<evidence type="ECO:0000256" key="9">
    <source>
        <dbReference type="ARBA" id="ARBA00023125"/>
    </source>
</evidence>
<dbReference type="CDD" id="cd18804">
    <property type="entry name" value="SF2_C_priA"/>
    <property type="match status" value="1"/>
</dbReference>
<dbReference type="Pfam" id="PF00271">
    <property type="entry name" value="Helicase_C"/>
    <property type="match status" value="1"/>
</dbReference>
<dbReference type="EC" id="5.6.2.4" evidence="12"/>
<comment type="cofactor">
    <cofactor evidence="12">
        <name>Zn(2+)</name>
        <dbReference type="ChEBI" id="CHEBI:29105"/>
    </cofactor>
    <text evidence="12">Binds 2 zinc ions per subunit.</text>
</comment>
<keyword evidence="10 12" id="KW-0413">Isomerase</keyword>
<evidence type="ECO:0000256" key="4">
    <source>
        <dbReference type="ARBA" id="ARBA00022741"/>
    </source>
</evidence>
<dbReference type="InterPro" id="IPR042115">
    <property type="entry name" value="PriA_3primeBD_sf"/>
</dbReference>
<dbReference type="STRING" id="228958.SAMN04488007_2634"/>
<dbReference type="Proteomes" id="UP000184314">
    <property type="component" value="Unassembled WGS sequence"/>
</dbReference>
<evidence type="ECO:0000256" key="6">
    <source>
        <dbReference type="ARBA" id="ARBA00022806"/>
    </source>
</evidence>
<comment type="catalytic activity">
    <reaction evidence="12">
        <text>Couples ATP hydrolysis with the unwinding of duplex DNA by translocating in the 3'-5' direction.</text>
        <dbReference type="EC" id="5.6.2.4"/>
    </reaction>
</comment>
<feature type="binding site" evidence="12">
    <location>
        <position position="536"/>
    </location>
    <ligand>
        <name>Zn(2+)</name>
        <dbReference type="ChEBI" id="CHEBI:29105"/>
        <label>1</label>
    </ligand>
</feature>
<accession>A0A1M6R8L3</accession>
<dbReference type="Pfam" id="PF17764">
    <property type="entry name" value="PriA_3primeBD"/>
    <property type="match status" value="1"/>
</dbReference>
<sequence length="826" mass="94417">MDTCGGITMANFINVILPIPLEKSFTYSITEEEAALLKPGMRVAVPFGKSKIYTGLVQGIHNNPPEVYEAKEIHELLDEYPIVNEIQLKHWEWIASYYMCTLGEVVRSALPSAFLLESETLVLRNTEYEIDENELLDDEFLVFEALQHQAILKVQEVSSIIDRKNVLPILQRLLEKKVIVLKEEVYDQYKPKLVRYVKLGAEHTSDEKLEELLNSLTRAPKQSQVVLSLFQLQGKSQNPIKVSELEKSSNSSKAVIKSLVDKGILEEYFIKTDRVNYDGDPDNSDTKDLNEYQEIALLDIKTSFKANKVTLLKGVTSSGKTEVYVKLIEECLEKGLQALYLLPEIALTTQLIGRLQEYFGEKIAIYHSKYNVQERVEVWQNVLQAKPKAQLVIGARSAMYLPFSKLGLVIVDEEHESSFKQFDPAPRYHARDAAIVLGHLHKASILLGSATPSVESYYNVQTGKYGYAEITRRYGNVLMPEMELVDIKEASRKRKMKGHFSERLFMEIEETLKEGAQIILFQNRRGFAPLMECLTCGHTPQCPNCDVSLTYHQYRNQLRCHYCGHHTALPEICFACGSPDLDTKGFGTEQIEKEVSALFPEAKVGRMDLDTTRGKHGYEKIITAFEQHELDILVGTQMITKGLDFRNVNLVGVMNADSLLNFPDYRAHERTYQLLTQVSGRAGRTKKRGRVVIQTYNPYHQILKQVTTSDYEGMYTEQLYEREQFKYPPVNRIIKVTFKHKNYNVLNEAADWFAGALRTNFGGTVLGPEYPPVARIRNQYLKHIVIKVQKVHSLAQTKANIRRIEKSFKAVAMYRSVRVIYNVDHI</sequence>
<dbReference type="HAMAP" id="MF_00983">
    <property type="entry name" value="PriA"/>
    <property type="match status" value="1"/>
</dbReference>
<dbReference type="InterPro" id="IPR041236">
    <property type="entry name" value="PriA_C"/>
</dbReference>
<evidence type="ECO:0000313" key="15">
    <source>
        <dbReference type="EMBL" id="SHK28801.1"/>
    </source>
</evidence>
<keyword evidence="6 12" id="KW-0347">Helicase</keyword>
<dbReference type="NCBIfam" id="TIGR00595">
    <property type="entry name" value="priA"/>
    <property type="match status" value="1"/>
</dbReference>
<feature type="domain" description="Helicase ATP-binding" evidence="13">
    <location>
        <begin position="301"/>
        <end position="470"/>
    </location>
</feature>
<reference evidence="16" key="1">
    <citation type="submission" date="2016-11" db="EMBL/GenBank/DDBJ databases">
        <authorList>
            <person name="Varghese N."/>
            <person name="Submissions S."/>
        </authorList>
    </citation>
    <scope>NUCLEOTIDE SEQUENCE [LARGE SCALE GENOMIC DNA]</scope>
    <source>
        <strain evidence="16">DSM 16478</strain>
    </source>
</reference>
<dbReference type="InterPro" id="IPR005259">
    <property type="entry name" value="PriA"/>
</dbReference>
<name>A0A1M6R8L3_9FLAO</name>
<dbReference type="PROSITE" id="PS51194">
    <property type="entry name" value="HELICASE_CTER"/>
    <property type="match status" value="1"/>
</dbReference>
<keyword evidence="16" id="KW-1185">Reference proteome</keyword>
<gene>
    <name evidence="12" type="primary">priA</name>
    <name evidence="15" type="ORF">SAMN04488007_2634</name>
</gene>
<evidence type="ECO:0000259" key="14">
    <source>
        <dbReference type="PROSITE" id="PS51194"/>
    </source>
</evidence>
<dbReference type="GO" id="GO:0006302">
    <property type="term" value="P:double-strand break repair"/>
    <property type="evidence" value="ECO:0007669"/>
    <property type="project" value="InterPro"/>
</dbReference>
<comment type="function">
    <text evidence="12">Initiates the restart of stalled replication forks, which reloads the replicative helicase on sites other than the origin of replication. Recognizes and binds to abandoned replication forks and remodels them to uncover a helicase loading site. Promotes assembly of the primosome at these replication forks.</text>
</comment>
<feature type="binding site" evidence="12">
    <location>
        <position position="560"/>
    </location>
    <ligand>
        <name>Zn(2+)</name>
        <dbReference type="ChEBI" id="CHEBI:29105"/>
        <label>2</label>
    </ligand>
</feature>
<dbReference type="InterPro" id="IPR014001">
    <property type="entry name" value="Helicase_ATP-bd"/>
</dbReference>
<evidence type="ECO:0000256" key="1">
    <source>
        <dbReference type="ARBA" id="ARBA00022515"/>
    </source>
</evidence>
<dbReference type="GO" id="GO:0005524">
    <property type="term" value="F:ATP binding"/>
    <property type="evidence" value="ECO:0007669"/>
    <property type="project" value="UniProtKB-UniRule"/>
</dbReference>
<organism evidence="15 16">
    <name type="scientific">Maribacter aquivivus</name>
    <dbReference type="NCBI Taxonomy" id="228958"/>
    <lineage>
        <taxon>Bacteria</taxon>
        <taxon>Pseudomonadati</taxon>
        <taxon>Bacteroidota</taxon>
        <taxon>Flavobacteriia</taxon>
        <taxon>Flavobacteriales</taxon>
        <taxon>Flavobacteriaceae</taxon>
        <taxon>Maribacter</taxon>
    </lineage>
</organism>
<dbReference type="AlphaFoldDB" id="A0A1M6R8L3"/>
<keyword evidence="9 12" id="KW-0238">DNA-binding</keyword>
<feature type="binding site" evidence="12">
    <location>
        <position position="545"/>
    </location>
    <ligand>
        <name>Zn(2+)</name>
        <dbReference type="ChEBI" id="CHEBI:29105"/>
        <label>2</label>
    </ligand>
</feature>
<dbReference type="SMART" id="SM00490">
    <property type="entry name" value="HELICc"/>
    <property type="match status" value="1"/>
</dbReference>
<keyword evidence="4 12" id="KW-0547">Nucleotide-binding</keyword>
<dbReference type="EMBL" id="FQZX01000002">
    <property type="protein sequence ID" value="SHK28801.1"/>
    <property type="molecule type" value="Genomic_DNA"/>
</dbReference>
<dbReference type="InterPro" id="IPR040498">
    <property type="entry name" value="PriA_CRR"/>
</dbReference>
<comment type="subunit">
    <text evidence="12">Component of the replication restart primosome.</text>
</comment>
<dbReference type="SMART" id="SM00487">
    <property type="entry name" value="DEXDc"/>
    <property type="match status" value="1"/>
</dbReference>
<dbReference type="FunFam" id="3.40.1440.60:FF:000001">
    <property type="entry name" value="Primosomal protein N"/>
    <property type="match status" value="1"/>
</dbReference>
<feature type="binding site" evidence="12">
    <location>
        <position position="533"/>
    </location>
    <ligand>
        <name>Zn(2+)</name>
        <dbReference type="ChEBI" id="CHEBI:29105"/>
        <label>1</label>
    </ligand>
</feature>
<dbReference type="Gene3D" id="3.40.1440.60">
    <property type="entry name" value="PriA, 3(prime) DNA-binding domain"/>
    <property type="match status" value="1"/>
</dbReference>
<feature type="domain" description="Helicase C-terminal" evidence="14">
    <location>
        <begin position="568"/>
        <end position="722"/>
    </location>
</feature>
<keyword evidence="1 12" id="KW-0639">Primosome</keyword>
<dbReference type="GO" id="GO:0006310">
    <property type="term" value="P:DNA recombination"/>
    <property type="evidence" value="ECO:0007669"/>
    <property type="project" value="InterPro"/>
</dbReference>
<proteinExistence type="inferred from homology"/>
<evidence type="ECO:0000313" key="16">
    <source>
        <dbReference type="Proteomes" id="UP000184314"/>
    </source>
</evidence>
<evidence type="ECO:0000256" key="5">
    <source>
        <dbReference type="ARBA" id="ARBA00022801"/>
    </source>
</evidence>
<evidence type="ECO:0000256" key="12">
    <source>
        <dbReference type="HAMAP-Rule" id="MF_00983"/>
    </source>
</evidence>
<dbReference type="InterPro" id="IPR041222">
    <property type="entry name" value="PriA_3primeBD"/>
</dbReference>
<dbReference type="GO" id="GO:0006269">
    <property type="term" value="P:DNA replication, synthesis of primer"/>
    <property type="evidence" value="ECO:0007669"/>
    <property type="project" value="UniProtKB-KW"/>
</dbReference>
<comment type="catalytic activity">
    <reaction evidence="11 12">
        <text>ATP + H2O = ADP + phosphate + H(+)</text>
        <dbReference type="Rhea" id="RHEA:13065"/>
        <dbReference type="ChEBI" id="CHEBI:15377"/>
        <dbReference type="ChEBI" id="CHEBI:15378"/>
        <dbReference type="ChEBI" id="CHEBI:30616"/>
        <dbReference type="ChEBI" id="CHEBI:43474"/>
        <dbReference type="ChEBI" id="CHEBI:456216"/>
        <dbReference type="EC" id="5.6.2.4"/>
    </reaction>
</comment>
<feature type="binding site" evidence="12">
    <location>
        <position position="573"/>
    </location>
    <ligand>
        <name>Zn(2+)</name>
        <dbReference type="ChEBI" id="CHEBI:29105"/>
        <label>1</label>
    </ligand>
</feature>
<evidence type="ECO:0000256" key="8">
    <source>
        <dbReference type="ARBA" id="ARBA00022840"/>
    </source>
</evidence>
<protein>
    <recommendedName>
        <fullName evidence="12">Replication restart protein PriA</fullName>
    </recommendedName>
    <alternativeName>
        <fullName evidence="12">ATP-dependent DNA helicase PriA</fullName>
        <ecNumber evidence="12">5.6.2.4</ecNumber>
    </alternativeName>
    <alternativeName>
        <fullName evidence="12">DNA 3'-5' helicase PriA</fullName>
    </alternativeName>
</protein>
<dbReference type="InterPro" id="IPR011545">
    <property type="entry name" value="DEAD/DEAH_box_helicase_dom"/>
</dbReference>